<dbReference type="InterPro" id="IPR018254">
    <property type="entry name" value="Ribosomal_uL29_CS"/>
</dbReference>
<dbReference type="HAMAP" id="MF_00374">
    <property type="entry name" value="Ribosomal_uL29"/>
    <property type="match status" value="1"/>
</dbReference>
<dbReference type="Gene3D" id="1.10.287.310">
    <property type="match status" value="1"/>
</dbReference>
<dbReference type="SUPFAM" id="SSF46561">
    <property type="entry name" value="Ribosomal protein L29 (L29p)"/>
    <property type="match status" value="1"/>
</dbReference>
<dbReference type="OrthoDB" id="5296761at2"/>
<organism evidence="7 8">
    <name type="scientific">Roseivirga seohaensis subsp. aquiponti</name>
    <dbReference type="NCBI Taxonomy" id="1566026"/>
    <lineage>
        <taxon>Bacteria</taxon>
        <taxon>Pseudomonadati</taxon>
        <taxon>Bacteroidota</taxon>
        <taxon>Cytophagia</taxon>
        <taxon>Cytophagales</taxon>
        <taxon>Roseivirgaceae</taxon>
        <taxon>Roseivirga</taxon>
    </lineage>
</organism>
<dbReference type="Proteomes" id="UP000036908">
    <property type="component" value="Unassembled WGS sequence"/>
</dbReference>
<evidence type="ECO:0000256" key="3">
    <source>
        <dbReference type="ARBA" id="ARBA00023274"/>
    </source>
</evidence>
<dbReference type="NCBIfam" id="TIGR00012">
    <property type="entry name" value="L29"/>
    <property type="match status" value="1"/>
</dbReference>
<name>A0A0L8AMK9_9BACT</name>
<accession>A0A0L8AMK9</accession>
<reference evidence="8" key="1">
    <citation type="submission" date="2014-11" db="EMBL/GenBank/DDBJ databases">
        <title>Genome sequencing of Roseivirga sp. D-25.</title>
        <authorList>
            <person name="Selvaratnam C."/>
            <person name="Thevarajoo S."/>
            <person name="Goh K.M."/>
            <person name="Eee R."/>
            <person name="Chan K.-G."/>
            <person name="Chong C.S."/>
        </authorList>
    </citation>
    <scope>NUCLEOTIDE SEQUENCE [LARGE SCALE GENOMIC DNA]</scope>
    <source>
        <strain evidence="8">D-25</strain>
    </source>
</reference>
<dbReference type="Pfam" id="PF00831">
    <property type="entry name" value="Ribosomal_L29"/>
    <property type="match status" value="1"/>
</dbReference>
<dbReference type="RefSeq" id="WP_053222925.1">
    <property type="nucleotide sequence ID" value="NZ_JSVA01000007.1"/>
</dbReference>
<dbReference type="GO" id="GO:0006412">
    <property type="term" value="P:translation"/>
    <property type="evidence" value="ECO:0007669"/>
    <property type="project" value="UniProtKB-UniRule"/>
</dbReference>
<sequence>MKNQEIKALTVEELAERIKAETDNIGKLKFAQAISPIENPMKIRDSRKLIARLKTELRAKELAN</sequence>
<dbReference type="InterPro" id="IPR001854">
    <property type="entry name" value="Ribosomal_uL29"/>
</dbReference>
<dbReference type="AlphaFoldDB" id="A0A0L8AMK9"/>
<dbReference type="InterPro" id="IPR036049">
    <property type="entry name" value="Ribosomal_uL29_sf"/>
</dbReference>
<protein>
    <recommendedName>
        <fullName evidence="4 5">Large ribosomal subunit protein uL29</fullName>
    </recommendedName>
</protein>
<evidence type="ECO:0000313" key="8">
    <source>
        <dbReference type="Proteomes" id="UP000036908"/>
    </source>
</evidence>
<keyword evidence="2 5" id="KW-0689">Ribosomal protein</keyword>
<feature type="coiled-coil region" evidence="6">
    <location>
        <begin position="1"/>
        <end position="63"/>
    </location>
</feature>
<proteinExistence type="inferred from homology"/>
<evidence type="ECO:0000256" key="5">
    <source>
        <dbReference type="HAMAP-Rule" id="MF_00374"/>
    </source>
</evidence>
<dbReference type="GO" id="GO:0003735">
    <property type="term" value="F:structural constituent of ribosome"/>
    <property type="evidence" value="ECO:0007669"/>
    <property type="project" value="InterPro"/>
</dbReference>
<evidence type="ECO:0000256" key="4">
    <source>
        <dbReference type="ARBA" id="ARBA00035204"/>
    </source>
</evidence>
<dbReference type="EMBL" id="JSVA01000007">
    <property type="protein sequence ID" value="KOF03559.1"/>
    <property type="molecule type" value="Genomic_DNA"/>
</dbReference>
<evidence type="ECO:0000256" key="2">
    <source>
        <dbReference type="ARBA" id="ARBA00022980"/>
    </source>
</evidence>
<dbReference type="GO" id="GO:1990904">
    <property type="term" value="C:ribonucleoprotein complex"/>
    <property type="evidence" value="ECO:0007669"/>
    <property type="project" value="UniProtKB-KW"/>
</dbReference>
<keyword evidence="8" id="KW-1185">Reference proteome</keyword>
<keyword evidence="6" id="KW-0175">Coiled coil</keyword>
<dbReference type="GO" id="GO:0005840">
    <property type="term" value="C:ribosome"/>
    <property type="evidence" value="ECO:0007669"/>
    <property type="project" value="UniProtKB-KW"/>
</dbReference>
<dbReference type="CDD" id="cd00427">
    <property type="entry name" value="Ribosomal_L29_HIP"/>
    <property type="match status" value="1"/>
</dbReference>
<keyword evidence="3 5" id="KW-0687">Ribonucleoprotein</keyword>
<dbReference type="PATRIC" id="fig|1566026.4.peg.3163"/>
<gene>
    <name evidence="5" type="primary">rpmC</name>
    <name evidence="7" type="ORF">OB69_06675</name>
</gene>
<evidence type="ECO:0000256" key="1">
    <source>
        <dbReference type="ARBA" id="ARBA00009254"/>
    </source>
</evidence>
<evidence type="ECO:0000256" key="6">
    <source>
        <dbReference type="SAM" id="Coils"/>
    </source>
</evidence>
<comment type="caution">
    <text evidence="7">The sequence shown here is derived from an EMBL/GenBank/DDBJ whole genome shotgun (WGS) entry which is preliminary data.</text>
</comment>
<evidence type="ECO:0000313" key="7">
    <source>
        <dbReference type="EMBL" id="KOF03559.1"/>
    </source>
</evidence>
<dbReference type="PROSITE" id="PS00579">
    <property type="entry name" value="RIBOSOMAL_L29"/>
    <property type="match status" value="1"/>
</dbReference>
<comment type="similarity">
    <text evidence="1 5">Belongs to the universal ribosomal protein uL29 family.</text>
</comment>